<evidence type="ECO:0000313" key="5">
    <source>
        <dbReference type="EMBL" id="CAA0124271.1"/>
    </source>
</evidence>
<name>A0A5S9QYV5_9GAMM</name>
<dbReference type="CDD" id="cd17546">
    <property type="entry name" value="REC_hyHK_CKI1_RcsC-like"/>
    <property type="match status" value="1"/>
</dbReference>
<keyword evidence="1" id="KW-0597">Phosphoprotein</keyword>
<evidence type="ECO:0000256" key="2">
    <source>
        <dbReference type="SAM" id="Coils"/>
    </source>
</evidence>
<feature type="modified residue" description="4-aspartylphosphate" evidence="1">
    <location>
        <position position="54"/>
    </location>
</feature>
<dbReference type="PROSITE" id="PS50110">
    <property type="entry name" value="RESPONSE_REGULATORY"/>
    <property type="match status" value="1"/>
</dbReference>
<reference evidence="5 6" key="1">
    <citation type="submission" date="2019-11" db="EMBL/GenBank/DDBJ databases">
        <authorList>
            <person name="Holert J."/>
        </authorList>
    </citation>
    <scope>NUCLEOTIDE SEQUENCE [LARGE SCALE GENOMIC DNA]</scope>
    <source>
        <strain evidence="5">SB11_3</strain>
    </source>
</reference>
<dbReference type="EMBL" id="CACSIO010000060">
    <property type="protein sequence ID" value="CAA0124271.1"/>
    <property type="molecule type" value="Genomic_DNA"/>
</dbReference>
<feature type="domain" description="Response regulatory" evidence="4">
    <location>
        <begin position="5"/>
        <end position="121"/>
    </location>
</feature>
<dbReference type="SMART" id="SM00448">
    <property type="entry name" value="REC"/>
    <property type="match status" value="1"/>
</dbReference>
<evidence type="ECO:0000313" key="6">
    <source>
        <dbReference type="Proteomes" id="UP000441399"/>
    </source>
</evidence>
<feature type="coiled-coil region" evidence="2">
    <location>
        <begin position="314"/>
        <end position="341"/>
    </location>
</feature>
<keyword evidence="3" id="KW-1133">Transmembrane helix</keyword>
<keyword evidence="3" id="KW-0812">Transmembrane</keyword>
<dbReference type="InterPro" id="IPR052048">
    <property type="entry name" value="ST_Response_Regulator"/>
</dbReference>
<dbReference type="OrthoDB" id="236568at2"/>
<evidence type="ECO:0000259" key="4">
    <source>
        <dbReference type="PROSITE" id="PS50110"/>
    </source>
</evidence>
<dbReference type="PANTHER" id="PTHR43228:SF1">
    <property type="entry name" value="TWO-COMPONENT RESPONSE REGULATOR ARR22"/>
    <property type="match status" value="1"/>
</dbReference>
<keyword evidence="6" id="KW-1185">Reference proteome</keyword>
<dbReference type="SUPFAM" id="SSF52172">
    <property type="entry name" value="CheY-like"/>
    <property type="match status" value="1"/>
</dbReference>
<keyword evidence="2" id="KW-0175">Coiled coil</keyword>
<dbReference type="PANTHER" id="PTHR43228">
    <property type="entry name" value="TWO-COMPONENT RESPONSE REGULATOR"/>
    <property type="match status" value="1"/>
</dbReference>
<dbReference type="InterPro" id="IPR001789">
    <property type="entry name" value="Sig_transdc_resp-reg_receiver"/>
</dbReference>
<accession>A0A5S9QYV5</accession>
<protein>
    <submittedName>
        <fullName evidence="5">Response regulator MprA</fullName>
    </submittedName>
</protein>
<sequence>MAIKSAIIVDDSKLARVTLRKKLGKHGVEADMAESATQAFELMQNKAYDIVFMDHLMPEIDGFEATQQLRSKSEYAGLPIIMCTGKEHEGYLQEAQEIGANYTLTKPPTEETLEAILAMDFTPETVVEDMSFADISAELDAFDSGAETGLDAADVVAEDAVEHVLETPTESPVVDLPLPTAEVSTDTLAVPETDFDDDVLISDDLPLPDLAESDPVGGDFVDPALTVSEPSEAEFELSMELDGDFEGVQDDNVEEVIPAAPALEIETAAMVEDAVDVDLDIASETLQQSLVDDSVVPEATTASFDENLAAQLRIDIQETLSAELNQQLADIRREVRSQLANVSAPEPADMGDVAAVVQSQLQQSLPALADTLANDVAGRVSEHVIAQVEEQIDGKINNNLGEKVTQALAENPAAGASSDQGMSTEDIDTLVKSRVNAQIDQKLKRVEQDVAALKEQQQLSSASMEGLINEAVAETDGPRPDGDSTASVSDDALQVLENRLDVVEAESGGSSLPATLSAIALIVAAAAAAVAALPFLPV</sequence>
<proteinExistence type="predicted"/>
<evidence type="ECO:0000256" key="3">
    <source>
        <dbReference type="SAM" id="Phobius"/>
    </source>
</evidence>
<organism evidence="5 6">
    <name type="scientific">BD1-7 clade bacterium</name>
    <dbReference type="NCBI Taxonomy" id="2029982"/>
    <lineage>
        <taxon>Bacteria</taxon>
        <taxon>Pseudomonadati</taxon>
        <taxon>Pseudomonadota</taxon>
        <taxon>Gammaproteobacteria</taxon>
        <taxon>Cellvibrionales</taxon>
        <taxon>Spongiibacteraceae</taxon>
        <taxon>BD1-7 clade</taxon>
    </lineage>
</organism>
<dbReference type="Gene3D" id="3.40.50.2300">
    <property type="match status" value="1"/>
</dbReference>
<feature type="transmembrane region" description="Helical" evidence="3">
    <location>
        <begin position="516"/>
        <end position="536"/>
    </location>
</feature>
<dbReference type="Pfam" id="PF00072">
    <property type="entry name" value="Response_reg"/>
    <property type="match status" value="1"/>
</dbReference>
<dbReference type="Proteomes" id="UP000441399">
    <property type="component" value="Unassembled WGS sequence"/>
</dbReference>
<dbReference type="GO" id="GO:0000160">
    <property type="term" value="P:phosphorelay signal transduction system"/>
    <property type="evidence" value="ECO:0007669"/>
    <property type="project" value="InterPro"/>
</dbReference>
<evidence type="ECO:0000256" key="1">
    <source>
        <dbReference type="PROSITE-ProRule" id="PRU00169"/>
    </source>
</evidence>
<keyword evidence="3" id="KW-0472">Membrane</keyword>
<gene>
    <name evidence="5" type="primary">mprA_2</name>
    <name evidence="5" type="ORF">OPDIPICF_03044</name>
</gene>
<dbReference type="AlphaFoldDB" id="A0A5S9QYV5"/>
<dbReference type="InterPro" id="IPR011006">
    <property type="entry name" value="CheY-like_superfamily"/>
</dbReference>